<evidence type="ECO:0000313" key="3">
    <source>
        <dbReference type="Proteomes" id="UP001314263"/>
    </source>
</evidence>
<feature type="compositionally biased region" description="Polar residues" evidence="1">
    <location>
        <begin position="1"/>
        <end position="13"/>
    </location>
</feature>
<evidence type="ECO:0000256" key="1">
    <source>
        <dbReference type="SAM" id="MobiDB-lite"/>
    </source>
</evidence>
<sequence length="453" mass="51020">MPPTSSARGWTQLRNDEDDSGETRGRKCMDSRSHALRLPAKALAVVCLLLVSPPSSVLARGPSGQESVLPLSTPDAAQVPVSNKSPDCLKLKPRIRPRKHAVIDMRAIMERCANIYGAASCLHFLNDQESIYTIRPHEQHAELDMLWTMMPLSPKPVQVQHNALQPMLYHTFTSGMAADRLDVMVDSYLFSQPVNESVLNVWFDSAAELAAYTRHRGRRGMKYVRLRDFSIHADKVALLEAVPRSPEVPTMPDKVGLSDKVRMILLLEYGGLWVDADTVFLRDLSPFWPYEFAERWSHHAAHNTAVLRLFAGSKLGKVLWERAFALNETSFYPMQLVKLLRGTGHQLPALPSPVMDPPFLVFEGVAQDAYDVFSFINKGSFFEDQIHALHAGVSPCLDSHLKFFDGAFAYHWSTFWDNQQPAVEGTYFHALKMIMANFVDGKSTNIYGESYRE</sequence>
<name>A0AAV1IKT1_9CHLO</name>
<gene>
    <name evidence="2" type="ORF">CVIRNUC_010054</name>
</gene>
<feature type="region of interest" description="Disordered" evidence="1">
    <location>
        <begin position="1"/>
        <end position="27"/>
    </location>
</feature>
<organism evidence="2 3">
    <name type="scientific">Coccomyxa viridis</name>
    <dbReference type="NCBI Taxonomy" id="1274662"/>
    <lineage>
        <taxon>Eukaryota</taxon>
        <taxon>Viridiplantae</taxon>
        <taxon>Chlorophyta</taxon>
        <taxon>core chlorophytes</taxon>
        <taxon>Trebouxiophyceae</taxon>
        <taxon>Trebouxiophyceae incertae sedis</taxon>
        <taxon>Coccomyxaceae</taxon>
        <taxon>Coccomyxa</taxon>
    </lineage>
</organism>
<dbReference type="SUPFAM" id="SSF53448">
    <property type="entry name" value="Nucleotide-diphospho-sugar transferases"/>
    <property type="match status" value="1"/>
</dbReference>
<dbReference type="Pfam" id="PF05704">
    <property type="entry name" value="Caps_synth"/>
    <property type="match status" value="1"/>
</dbReference>
<dbReference type="GO" id="GO:0016757">
    <property type="term" value="F:glycosyltransferase activity"/>
    <property type="evidence" value="ECO:0007669"/>
    <property type="project" value="InterPro"/>
</dbReference>
<dbReference type="Proteomes" id="UP001314263">
    <property type="component" value="Unassembled WGS sequence"/>
</dbReference>
<dbReference type="InterPro" id="IPR008441">
    <property type="entry name" value="AfumC-like_glycosyl_Trfase"/>
</dbReference>
<reference evidence="2 3" key="1">
    <citation type="submission" date="2023-10" db="EMBL/GenBank/DDBJ databases">
        <authorList>
            <person name="Maclean D."/>
            <person name="Macfadyen A."/>
        </authorList>
    </citation>
    <scope>NUCLEOTIDE SEQUENCE [LARGE SCALE GENOMIC DNA]</scope>
</reference>
<dbReference type="Gene3D" id="3.90.550.20">
    <property type="match status" value="1"/>
</dbReference>
<proteinExistence type="predicted"/>
<dbReference type="InterPro" id="IPR029044">
    <property type="entry name" value="Nucleotide-diphossugar_trans"/>
</dbReference>
<dbReference type="AlphaFoldDB" id="A0AAV1IKT1"/>
<protein>
    <submittedName>
        <fullName evidence="2">Uncharacterized protein</fullName>
    </submittedName>
</protein>
<keyword evidence="3" id="KW-1185">Reference proteome</keyword>
<accession>A0AAV1IKT1</accession>
<comment type="caution">
    <text evidence="2">The sequence shown here is derived from an EMBL/GenBank/DDBJ whole genome shotgun (WGS) entry which is preliminary data.</text>
</comment>
<dbReference type="EMBL" id="CAUYUE010000015">
    <property type="protein sequence ID" value="CAK0786840.1"/>
    <property type="molecule type" value="Genomic_DNA"/>
</dbReference>
<evidence type="ECO:0000313" key="2">
    <source>
        <dbReference type="EMBL" id="CAK0786840.1"/>
    </source>
</evidence>